<name>A0ABP4QP12_9ACTN</name>
<proteinExistence type="predicted"/>
<dbReference type="EMBL" id="BAAAND010000013">
    <property type="protein sequence ID" value="GAA1615253.1"/>
    <property type="molecule type" value="Genomic_DNA"/>
</dbReference>
<dbReference type="InterPro" id="IPR000326">
    <property type="entry name" value="PAP2/HPO"/>
</dbReference>
<dbReference type="SMART" id="SM00014">
    <property type="entry name" value="acidPPc"/>
    <property type="match status" value="1"/>
</dbReference>
<dbReference type="SUPFAM" id="SSF48317">
    <property type="entry name" value="Acid phosphatase/Vanadium-dependent haloperoxidase"/>
    <property type="match status" value="1"/>
</dbReference>
<feature type="transmembrane region" description="Helical" evidence="1">
    <location>
        <begin position="158"/>
        <end position="177"/>
    </location>
</feature>
<dbReference type="Pfam" id="PF01569">
    <property type="entry name" value="PAP2"/>
    <property type="match status" value="1"/>
</dbReference>
<feature type="transmembrane region" description="Helical" evidence="1">
    <location>
        <begin position="73"/>
        <end position="90"/>
    </location>
</feature>
<evidence type="ECO:0000313" key="4">
    <source>
        <dbReference type="Proteomes" id="UP001500190"/>
    </source>
</evidence>
<dbReference type="RefSeq" id="WP_344201546.1">
    <property type="nucleotide sequence ID" value="NZ_BAAAND010000013.1"/>
</dbReference>
<keyword evidence="1" id="KW-0472">Membrane</keyword>
<feature type="transmembrane region" description="Helical" evidence="1">
    <location>
        <begin position="133"/>
        <end position="151"/>
    </location>
</feature>
<sequence>MASTRTLPALGQGLRRPLAVLAAVGAVLLAVPAVALAGDTGPSRLDRSIQRLVDGSPAGVWNLAHALDWLGEPVGRAVLTIALAAVCLLAGRRMLAIAAVAAMVTATLLSTLLKYVVDRRIHDGFLSYPSGHAAAATVAATIIGLLLAGLLRTDGVRGTAVVLAVSILGGGLMAWTQILLTAHYPTDTLGGYGCGVLVTAVAVLLMPRRR</sequence>
<keyword evidence="1" id="KW-1133">Transmembrane helix</keyword>
<accession>A0ABP4QP12</accession>
<protein>
    <submittedName>
        <fullName evidence="3">Phosphatase PAP2 family protein</fullName>
    </submittedName>
</protein>
<dbReference type="InterPro" id="IPR036938">
    <property type="entry name" value="PAP2/HPO_sf"/>
</dbReference>
<organism evidence="3 4">
    <name type="scientific">Kribbella karoonensis</name>
    <dbReference type="NCBI Taxonomy" id="324851"/>
    <lineage>
        <taxon>Bacteria</taxon>
        <taxon>Bacillati</taxon>
        <taxon>Actinomycetota</taxon>
        <taxon>Actinomycetes</taxon>
        <taxon>Propionibacteriales</taxon>
        <taxon>Kribbellaceae</taxon>
        <taxon>Kribbella</taxon>
    </lineage>
</organism>
<evidence type="ECO:0000256" key="1">
    <source>
        <dbReference type="SAM" id="Phobius"/>
    </source>
</evidence>
<dbReference type="Proteomes" id="UP001500190">
    <property type="component" value="Unassembled WGS sequence"/>
</dbReference>
<keyword evidence="4" id="KW-1185">Reference proteome</keyword>
<comment type="caution">
    <text evidence="3">The sequence shown here is derived from an EMBL/GenBank/DDBJ whole genome shotgun (WGS) entry which is preliminary data.</text>
</comment>
<feature type="transmembrane region" description="Helical" evidence="1">
    <location>
        <begin position="189"/>
        <end position="206"/>
    </location>
</feature>
<dbReference type="Gene3D" id="1.20.144.10">
    <property type="entry name" value="Phosphatidic acid phosphatase type 2/haloperoxidase"/>
    <property type="match status" value="1"/>
</dbReference>
<evidence type="ECO:0000259" key="2">
    <source>
        <dbReference type="SMART" id="SM00014"/>
    </source>
</evidence>
<reference evidence="4" key="1">
    <citation type="journal article" date="2019" name="Int. J. Syst. Evol. Microbiol.">
        <title>The Global Catalogue of Microorganisms (GCM) 10K type strain sequencing project: providing services to taxonomists for standard genome sequencing and annotation.</title>
        <authorList>
            <consortium name="The Broad Institute Genomics Platform"/>
            <consortium name="The Broad Institute Genome Sequencing Center for Infectious Disease"/>
            <person name="Wu L."/>
            <person name="Ma J."/>
        </authorList>
    </citation>
    <scope>NUCLEOTIDE SEQUENCE [LARGE SCALE GENOMIC DNA]</scope>
    <source>
        <strain evidence="4">JCM 14304</strain>
    </source>
</reference>
<keyword evidence="1" id="KW-0812">Transmembrane</keyword>
<feature type="transmembrane region" description="Helical" evidence="1">
    <location>
        <begin position="95"/>
        <end position="113"/>
    </location>
</feature>
<evidence type="ECO:0000313" key="3">
    <source>
        <dbReference type="EMBL" id="GAA1615253.1"/>
    </source>
</evidence>
<feature type="domain" description="Phosphatidic acid phosphatase type 2/haloperoxidase" evidence="2">
    <location>
        <begin position="95"/>
        <end position="203"/>
    </location>
</feature>
<gene>
    <name evidence="3" type="ORF">GCM10009742_78550</name>
</gene>